<evidence type="ECO:0000313" key="3">
    <source>
        <dbReference type="Proteomes" id="UP001652432"/>
    </source>
</evidence>
<organism evidence="2 3">
    <name type="scientific">Suilimivivens aceti</name>
    <dbReference type="NCBI Taxonomy" id="2981774"/>
    <lineage>
        <taxon>Bacteria</taxon>
        <taxon>Bacillati</taxon>
        <taxon>Bacillota</taxon>
        <taxon>Clostridia</taxon>
        <taxon>Lachnospirales</taxon>
        <taxon>Lachnospiraceae</taxon>
        <taxon>Suilimivivens</taxon>
    </lineage>
</organism>
<comment type="caution">
    <text evidence="2">The sequence shown here is derived from an EMBL/GenBank/DDBJ whole genome shotgun (WGS) entry which is preliminary data.</text>
</comment>
<reference evidence="2 3" key="1">
    <citation type="journal article" date="2021" name="ISME Commun">
        <title>Automated analysis of genomic sequences facilitates high-throughput and comprehensive description of bacteria.</title>
        <authorList>
            <person name="Hitch T.C.A."/>
        </authorList>
    </citation>
    <scope>NUCLEOTIDE SEQUENCE [LARGE SCALE GENOMIC DNA]</scope>
    <source>
        <strain evidence="2 3">Sanger_18</strain>
    </source>
</reference>
<name>A0ABT2T888_9FIRM</name>
<keyword evidence="3" id="KW-1185">Reference proteome</keyword>
<dbReference type="RefSeq" id="WP_262575972.1">
    <property type="nucleotide sequence ID" value="NZ_JAOQKJ010000023.1"/>
</dbReference>
<feature type="signal peptide" evidence="1">
    <location>
        <begin position="1"/>
        <end position="23"/>
    </location>
</feature>
<dbReference type="PROSITE" id="PS51257">
    <property type="entry name" value="PROKAR_LIPOPROTEIN"/>
    <property type="match status" value="1"/>
</dbReference>
<accession>A0ABT2T888</accession>
<evidence type="ECO:0000256" key="1">
    <source>
        <dbReference type="SAM" id="SignalP"/>
    </source>
</evidence>
<proteinExistence type="predicted"/>
<dbReference type="EMBL" id="JAOQKJ010000023">
    <property type="protein sequence ID" value="MCU6745974.1"/>
    <property type="molecule type" value="Genomic_DNA"/>
</dbReference>
<sequence>MRKSDRKSVMAILMAVSCVFSFAGCQEKMEEYDAKPVIYLYPESKTDVTVKLDYAGELTCTYPEYQDGWKVTASPDGTLTDADGQTYNYLYWEGENSVSYDFSSGYCVAGSDTVSFLEDALQQLGLTRQEANEFIVYWLPLMKENPYNLITFQSDVYTQAAQLSVDPAPDTVIRVFMTWKPLKDAVEIPAQDLTAPDRTGFTVVEWGGSQVR</sequence>
<gene>
    <name evidence="2" type="ORF">OCV77_16015</name>
</gene>
<keyword evidence="1" id="KW-0732">Signal</keyword>
<evidence type="ECO:0000313" key="2">
    <source>
        <dbReference type="EMBL" id="MCU6745974.1"/>
    </source>
</evidence>
<dbReference type="Proteomes" id="UP001652432">
    <property type="component" value="Unassembled WGS sequence"/>
</dbReference>
<protein>
    <submittedName>
        <fullName evidence="2">Uncharacterized protein</fullName>
    </submittedName>
</protein>
<feature type="chain" id="PRO_5046388930" evidence="1">
    <location>
        <begin position="24"/>
        <end position="212"/>
    </location>
</feature>